<keyword evidence="2" id="KW-1185">Reference proteome</keyword>
<dbReference type="OrthoDB" id="419412at2759"/>
<dbReference type="EMBL" id="CAJNDS010000136">
    <property type="protein sequence ID" value="CAE6968936.1"/>
    <property type="molecule type" value="Genomic_DNA"/>
</dbReference>
<sequence length="516" mass="59336">MMASEYGPPGDPTCWLGNINFATCCLPPPRGNDYCWEGGFTYERCCRKNPLEPVDINKVAEIAELGGCELNIFQEFKERAGAWYRHAVPNLVLFQEFGYISRRFDSMYRSCAPAALTALLLKLESIYFEEEAIWAPLYAHYAEQHHQAVASGDLLQSHHLNGWPLVEGLKQVNALRASRDPELVPPLRAPVLDIVLCYCGRGERIDWLRGFHQLPWRSENRSASTRARVALRFYHKCGAESEEEREEESWRLQKEWSNYFHMVEVRYVDDQVRADDCSAYLAYIVDRYDDLPDFAVFLHADAPEHIPSVDLLMDAVFAASRGFLPRDAGFVHLAHNYVRHDCPGNATGCKDPDGPEVARLWRRVFHSSIVPERLHGDLNGYCCVQFLVRRERVRLRKKQFYVDALDFFGETAESYYELFAAGKVLWPPDTRGRTPCQLAMYFWHVMFGEDLWLPRRHRDPRLPLFIRMLNIEAEAALEAQRGEDGVGGRVIQFTGDNTGAEDTYYRLQSLFAETAA</sequence>
<reference evidence="1" key="1">
    <citation type="submission" date="2021-02" db="EMBL/GenBank/DDBJ databases">
        <authorList>
            <person name="Dougan E. K."/>
            <person name="Rhodes N."/>
            <person name="Thang M."/>
            <person name="Chan C."/>
        </authorList>
    </citation>
    <scope>NUCLEOTIDE SEQUENCE</scope>
</reference>
<dbReference type="InterPro" id="IPR021838">
    <property type="entry name" value="DUF3431"/>
</dbReference>
<evidence type="ECO:0000313" key="1">
    <source>
        <dbReference type="EMBL" id="CAE6968936.1"/>
    </source>
</evidence>
<proteinExistence type="predicted"/>
<evidence type="ECO:0000313" key="2">
    <source>
        <dbReference type="Proteomes" id="UP000604046"/>
    </source>
</evidence>
<accession>A0A812HZX8</accession>
<dbReference type="AlphaFoldDB" id="A0A812HZX8"/>
<gene>
    <name evidence="1" type="ORF">SNAT2548_LOCUS2389</name>
</gene>
<comment type="caution">
    <text evidence="1">The sequence shown here is derived from an EMBL/GenBank/DDBJ whole genome shotgun (WGS) entry which is preliminary data.</text>
</comment>
<name>A0A812HZX8_9DINO</name>
<protein>
    <submittedName>
        <fullName evidence="1">Uncharacterized protein</fullName>
    </submittedName>
</protein>
<dbReference type="Proteomes" id="UP000604046">
    <property type="component" value="Unassembled WGS sequence"/>
</dbReference>
<dbReference type="Pfam" id="PF11913">
    <property type="entry name" value="DUF3431"/>
    <property type="match status" value="1"/>
</dbReference>
<dbReference type="PANTHER" id="PTHR37490:SF2">
    <property type="match status" value="1"/>
</dbReference>
<organism evidence="1 2">
    <name type="scientific">Symbiodinium natans</name>
    <dbReference type="NCBI Taxonomy" id="878477"/>
    <lineage>
        <taxon>Eukaryota</taxon>
        <taxon>Sar</taxon>
        <taxon>Alveolata</taxon>
        <taxon>Dinophyceae</taxon>
        <taxon>Suessiales</taxon>
        <taxon>Symbiodiniaceae</taxon>
        <taxon>Symbiodinium</taxon>
    </lineage>
</organism>
<dbReference type="PANTHER" id="PTHR37490">
    <property type="entry name" value="EXPRESSED PROTEIN"/>
    <property type="match status" value="1"/>
</dbReference>